<evidence type="ECO:0000256" key="1">
    <source>
        <dbReference type="SAM" id="MobiDB-lite"/>
    </source>
</evidence>
<reference evidence="2 3" key="1">
    <citation type="journal article" date="2016" name="Nat. Commun.">
        <title>Extremotolerant tardigrade genome and improved radiotolerance of human cultured cells by tardigrade-unique protein.</title>
        <authorList>
            <person name="Hashimoto T."/>
            <person name="Horikawa D.D."/>
            <person name="Saito Y."/>
            <person name="Kuwahara H."/>
            <person name="Kozuka-Hata H."/>
            <person name="Shin-I T."/>
            <person name="Minakuchi Y."/>
            <person name="Ohishi K."/>
            <person name="Motoyama A."/>
            <person name="Aizu T."/>
            <person name="Enomoto A."/>
            <person name="Kondo K."/>
            <person name="Tanaka S."/>
            <person name="Hara Y."/>
            <person name="Koshikawa S."/>
            <person name="Sagara H."/>
            <person name="Miura T."/>
            <person name="Yokobori S."/>
            <person name="Miyagawa K."/>
            <person name="Suzuki Y."/>
            <person name="Kubo T."/>
            <person name="Oyama M."/>
            <person name="Kohara Y."/>
            <person name="Fujiyama A."/>
            <person name="Arakawa K."/>
            <person name="Katayama T."/>
            <person name="Toyoda A."/>
            <person name="Kunieda T."/>
        </authorList>
    </citation>
    <scope>NUCLEOTIDE SEQUENCE [LARGE SCALE GENOMIC DNA]</scope>
    <source>
        <strain evidence="2 3">YOKOZUNA-1</strain>
    </source>
</reference>
<comment type="caution">
    <text evidence="2">The sequence shown here is derived from an EMBL/GenBank/DDBJ whole genome shotgun (WGS) entry which is preliminary data.</text>
</comment>
<dbReference type="EMBL" id="BDGG01000002">
    <property type="protein sequence ID" value="GAU92388.1"/>
    <property type="molecule type" value="Genomic_DNA"/>
</dbReference>
<feature type="compositionally biased region" description="Polar residues" evidence="1">
    <location>
        <begin position="34"/>
        <end position="51"/>
    </location>
</feature>
<evidence type="ECO:0000313" key="3">
    <source>
        <dbReference type="Proteomes" id="UP000186922"/>
    </source>
</evidence>
<dbReference type="AlphaFoldDB" id="A0A1D1V1Q6"/>
<feature type="region of interest" description="Disordered" evidence="1">
    <location>
        <begin position="32"/>
        <end position="119"/>
    </location>
</feature>
<protein>
    <submittedName>
        <fullName evidence="2">Uncharacterized protein</fullName>
    </submittedName>
</protein>
<keyword evidence="3" id="KW-1185">Reference proteome</keyword>
<feature type="compositionally biased region" description="Polar residues" evidence="1">
    <location>
        <begin position="66"/>
        <end position="82"/>
    </location>
</feature>
<proteinExistence type="predicted"/>
<sequence length="119" mass="11274">MLASTCLCSSGNCNTFAAPVRGADGVYAIPVTAPASNPSIPTNNAGSNTAADISADKSPSGGINSGGTDNVGGTNNADSMGSNIAEDLSVANRAGSGGTNGGVDPSASSTSGPPITVSR</sequence>
<gene>
    <name evidence="2" type="primary">RvY_04473-1</name>
    <name evidence="2" type="synonym">RvY_04473.1</name>
    <name evidence="2" type="ORF">RvY_04473</name>
</gene>
<dbReference type="Proteomes" id="UP000186922">
    <property type="component" value="Unassembled WGS sequence"/>
</dbReference>
<name>A0A1D1V1Q6_RAMVA</name>
<feature type="compositionally biased region" description="Polar residues" evidence="1">
    <location>
        <begin position="106"/>
        <end position="119"/>
    </location>
</feature>
<organism evidence="2 3">
    <name type="scientific">Ramazzottius varieornatus</name>
    <name type="common">Water bear</name>
    <name type="synonym">Tardigrade</name>
    <dbReference type="NCBI Taxonomy" id="947166"/>
    <lineage>
        <taxon>Eukaryota</taxon>
        <taxon>Metazoa</taxon>
        <taxon>Ecdysozoa</taxon>
        <taxon>Tardigrada</taxon>
        <taxon>Eutardigrada</taxon>
        <taxon>Parachela</taxon>
        <taxon>Hypsibioidea</taxon>
        <taxon>Ramazzottiidae</taxon>
        <taxon>Ramazzottius</taxon>
    </lineage>
</organism>
<accession>A0A1D1V1Q6</accession>
<evidence type="ECO:0000313" key="2">
    <source>
        <dbReference type="EMBL" id="GAU92388.1"/>
    </source>
</evidence>